<dbReference type="EMBL" id="FJOG01000005">
    <property type="protein sequence ID" value="CZR54538.1"/>
    <property type="molecule type" value="Genomic_DNA"/>
</dbReference>
<feature type="domain" description="Thioesterase" evidence="1">
    <location>
        <begin position="112"/>
        <end position="185"/>
    </location>
</feature>
<protein>
    <recommendedName>
        <fullName evidence="1">Thioesterase domain-containing protein</fullName>
    </recommendedName>
</protein>
<name>A0A1L7WP34_9HELO</name>
<dbReference type="Gene3D" id="3.10.129.10">
    <property type="entry name" value="Hotdog Thioesterase"/>
    <property type="match status" value="1"/>
</dbReference>
<reference evidence="2 3" key="1">
    <citation type="submission" date="2016-03" db="EMBL/GenBank/DDBJ databases">
        <authorList>
            <person name="Ploux O."/>
        </authorList>
    </citation>
    <scope>NUCLEOTIDE SEQUENCE [LARGE SCALE GENOMIC DNA]</scope>
    <source>
        <strain evidence="2 3">UAMH 11012</strain>
    </source>
</reference>
<keyword evidence="3" id="KW-1185">Reference proteome</keyword>
<dbReference type="InterPro" id="IPR052061">
    <property type="entry name" value="PTE-AB_protein"/>
</dbReference>
<dbReference type="SUPFAM" id="SSF54637">
    <property type="entry name" value="Thioesterase/thiol ester dehydrase-isomerase"/>
    <property type="match status" value="1"/>
</dbReference>
<sequence>MATKIQQETTHGQYILDPVSHFKGIPWCADLLSDKSIIHVAIPDRRQKLDSEYTLVKETLNSATTVRACVTYFRLPKRATGQPQPGEDKKNPFVEISTLLDLGSGINGYAKTCHGGFIATVFDEVMGTAAWQQSGDNGAYTVDMKLNFKKPLFTPAVVRCVGKVVKKEGRKITVEAAFVGEDGSVFTEAQAVFLEMKRNIGKAQEAKYGTAKSNL</sequence>
<gene>
    <name evidence="2" type="ORF">PAC_04422</name>
</gene>
<dbReference type="PANTHER" id="PTHR47260:SF3">
    <property type="entry name" value="THIOESTERASE FAMILY PROTEIN (AFU_ORTHOLOGUE AFUA_7G03960)"/>
    <property type="match status" value="1"/>
</dbReference>
<evidence type="ECO:0000259" key="1">
    <source>
        <dbReference type="Pfam" id="PF03061"/>
    </source>
</evidence>
<organism evidence="2 3">
    <name type="scientific">Phialocephala subalpina</name>
    <dbReference type="NCBI Taxonomy" id="576137"/>
    <lineage>
        <taxon>Eukaryota</taxon>
        <taxon>Fungi</taxon>
        <taxon>Dikarya</taxon>
        <taxon>Ascomycota</taxon>
        <taxon>Pezizomycotina</taxon>
        <taxon>Leotiomycetes</taxon>
        <taxon>Helotiales</taxon>
        <taxon>Mollisiaceae</taxon>
        <taxon>Phialocephala</taxon>
        <taxon>Phialocephala fortinii species complex</taxon>
    </lineage>
</organism>
<dbReference type="PANTHER" id="PTHR47260">
    <property type="entry name" value="UPF0644 PROTEIN PB2B4.06"/>
    <property type="match status" value="1"/>
</dbReference>
<accession>A0A1L7WP34</accession>
<dbReference type="Proteomes" id="UP000184330">
    <property type="component" value="Unassembled WGS sequence"/>
</dbReference>
<dbReference type="OrthoDB" id="506431at2759"/>
<dbReference type="InterPro" id="IPR029069">
    <property type="entry name" value="HotDog_dom_sf"/>
</dbReference>
<proteinExistence type="predicted"/>
<evidence type="ECO:0000313" key="2">
    <source>
        <dbReference type="EMBL" id="CZR54538.1"/>
    </source>
</evidence>
<dbReference type="CDD" id="cd03443">
    <property type="entry name" value="PaaI_thioesterase"/>
    <property type="match status" value="1"/>
</dbReference>
<dbReference type="Pfam" id="PF03061">
    <property type="entry name" value="4HBT"/>
    <property type="match status" value="1"/>
</dbReference>
<evidence type="ECO:0000313" key="3">
    <source>
        <dbReference type="Proteomes" id="UP000184330"/>
    </source>
</evidence>
<dbReference type="InterPro" id="IPR006683">
    <property type="entry name" value="Thioestr_dom"/>
</dbReference>
<dbReference type="AlphaFoldDB" id="A0A1L7WP34"/>